<reference evidence="2 3" key="1">
    <citation type="submission" date="2019-08" db="EMBL/GenBank/DDBJ databases">
        <authorList>
            <person name="Ndlovu S.S."/>
        </authorList>
    </citation>
    <scope>NUCLEOTIDE SEQUENCE [LARGE SCALE GENOMIC DNA]</scope>
    <source>
        <strain evidence="2">SPEC_57</strain>
    </source>
</reference>
<organismHost>
    <name type="scientific">Phacochoerus aethiopicus</name>
    <name type="common">Warthog</name>
    <dbReference type="NCBI Taxonomy" id="85517"/>
</organismHost>
<gene>
    <name evidence="2" type="ORF">A179L</name>
</gene>
<protein>
    <submittedName>
        <fullName evidence="2">PA179L</fullName>
    </submittedName>
</protein>
<dbReference type="EMBL" id="MN394630">
    <property type="protein sequence ID" value="QRW43583.1"/>
    <property type="molecule type" value="Genomic_DNA"/>
</dbReference>
<name>A0A894KLN8_ASF</name>
<proteinExistence type="predicted"/>
<dbReference type="Proteomes" id="UP000423628">
    <property type="component" value="Segment"/>
</dbReference>
<organismHost>
    <name type="scientific">Potamochoerus larvatus</name>
    <name type="common">Bushpig</name>
    <dbReference type="NCBI Taxonomy" id="273792"/>
</organismHost>
<organismHost>
    <name type="scientific">Sus scrofa</name>
    <name type="common">Pig</name>
    <dbReference type="NCBI Taxonomy" id="9823"/>
</organismHost>
<keyword evidence="1" id="KW-0472">Membrane</keyword>
<sequence>MYQIAVSYYLYTGSAKHVFTKFTYEIFIITNHGIYVTVYRESYKLLLSAVGNHPGYYVVFHAVVCRTVHRGLQMVIGIFAILCHLGRKDDISTNSTPVVTILIQLSHNPSILGFIFLGTCTRKGICILFVQTLIILRYNFFYLLLLWAYFMLCNIIIVLFIVSYYYFIIVIMLYYLFSL</sequence>
<organism evidence="2 3">
    <name type="scientific">African swine fever virus</name>
    <name type="common">ASFV</name>
    <dbReference type="NCBI Taxonomy" id="10497"/>
    <lineage>
        <taxon>Viruses</taxon>
        <taxon>Varidnaviria</taxon>
        <taxon>Bamfordvirae</taxon>
        <taxon>Nucleocytoviricota</taxon>
        <taxon>Pokkesviricetes</taxon>
        <taxon>Asfuvirales</taxon>
        <taxon>Asfarviridae</taxon>
        <taxon>Asfivirus</taxon>
        <taxon>Asfivirus haemorrhagiae</taxon>
    </lineage>
</organism>
<keyword evidence="1" id="KW-1133">Transmembrane helix</keyword>
<evidence type="ECO:0000256" key="1">
    <source>
        <dbReference type="SAM" id="Phobius"/>
    </source>
</evidence>
<organismHost>
    <name type="scientific">Ornithodoros moubata</name>
    <name type="common">Soft tick</name>
    <name type="synonym">Argasid tick</name>
    <dbReference type="NCBI Taxonomy" id="6938"/>
</organismHost>
<organismHost>
    <name type="scientific">Phacochoerus africanus</name>
    <name type="common">Warthog</name>
    <dbReference type="NCBI Taxonomy" id="41426"/>
</organismHost>
<organismHost>
    <name type="scientific">Ornithodoros</name>
    <name type="common">relapsing fever ticks</name>
    <dbReference type="NCBI Taxonomy" id="6937"/>
</organismHost>
<feature type="transmembrane region" description="Helical" evidence="1">
    <location>
        <begin position="125"/>
        <end position="149"/>
    </location>
</feature>
<keyword evidence="1" id="KW-0812">Transmembrane</keyword>
<evidence type="ECO:0000313" key="3">
    <source>
        <dbReference type="Proteomes" id="UP000423628"/>
    </source>
</evidence>
<accession>A0A894KLN8</accession>
<feature type="transmembrane region" description="Helical" evidence="1">
    <location>
        <begin position="155"/>
        <end position="177"/>
    </location>
</feature>
<evidence type="ECO:0000313" key="2">
    <source>
        <dbReference type="EMBL" id="QRW43583.1"/>
    </source>
</evidence>